<keyword evidence="1" id="KW-0472">Membrane</keyword>
<name>A0ABW2YIY4_9GAMM</name>
<keyword evidence="3" id="KW-1185">Reference proteome</keyword>
<accession>A0ABW2YIY4</accession>
<dbReference type="Proteomes" id="UP001597090">
    <property type="component" value="Unassembled WGS sequence"/>
</dbReference>
<feature type="transmembrane region" description="Helical" evidence="1">
    <location>
        <begin position="332"/>
        <end position="352"/>
    </location>
</feature>
<dbReference type="EMBL" id="JBHTIH010000002">
    <property type="protein sequence ID" value="MFD0738061.1"/>
    <property type="molecule type" value="Genomic_DNA"/>
</dbReference>
<organism evidence="2 3">
    <name type="scientific">Lysobacter koreensis</name>
    <dbReference type="NCBI Taxonomy" id="266122"/>
    <lineage>
        <taxon>Bacteria</taxon>
        <taxon>Pseudomonadati</taxon>
        <taxon>Pseudomonadota</taxon>
        <taxon>Gammaproteobacteria</taxon>
        <taxon>Lysobacterales</taxon>
        <taxon>Lysobacteraceae</taxon>
        <taxon>Lysobacter</taxon>
    </lineage>
</organism>
<evidence type="ECO:0008006" key="4">
    <source>
        <dbReference type="Google" id="ProtNLM"/>
    </source>
</evidence>
<dbReference type="RefSeq" id="WP_386811008.1">
    <property type="nucleotide sequence ID" value="NZ_JBHTIH010000002.1"/>
</dbReference>
<protein>
    <recommendedName>
        <fullName evidence="4">ABC transporter permease</fullName>
    </recommendedName>
</protein>
<sequence>MNAIVENPIPERPERDVPHQRAAVAAPHSTHVFKLLLKREFWEHKGGFLWAPMVAGAIFLLLSLMGIGVGEMAAKNIPEHATVNVDGGSFKVAGLNLGQITDKMSPDELRELGSGLDIALVMASSWPFIVLAFVVFFYCLGSLYDDRKDRSVLFWKSLPLSDTSTVLSKVASATLVAPTLALIAAIATLFGFMLIISAITMLHGGNPATLLWGPASPLKIIALLALSLPVYAAWALPTVGWLLLCSSWARSKPFLWAIMIPLFAGIFVSWFDLMQAFNLESSWFWKHVVGRLLLSTVPGSDLLYRGENLQLGDDGLEHINQLLSLRTAYGAFALPEMWAGIVAGAAMVFGAIRLRRWRDEG</sequence>
<keyword evidence="1" id="KW-0812">Transmembrane</keyword>
<proteinExistence type="predicted"/>
<gene>
    <name evidence="2" type="ORF">ACFQZQ_01990</name>
</gene>
<feature type="transmembrane region" description="Helical" evidence="1">
    <location>
        <begin position="220"/>
        <end position="242"/>
    </location>
</feature>
<comment type="caution">
    <text evidence="2">The sequence shown here is derived from an EMBL/GenBank/DDBJ whole genome shotgun (WGS) entry which is preliminary data.</text>
</comment>
<keyword evidence="1" id="KW-1133">Transmembrane helix</keyword>
<evidence type="ECO:0000256" key="1">
    <source>
        <dbReference type="SAM" id="Phobius"/>
    </source>
</evidence>
<feature type="transmembrane region" description="Helical" evidence="1">
    <location>
        <begin position="175"/>
        <end position="200"/>
    </location>
</feature>
<feature type="transmembrane region" description="Helical" evidence="1">
    <location>
        <begin position="254"/>
        <end position="271"/>
    </location>
</feature>
<evidence type="ECO:0000313" key="2">
    <source>
        <dbReference type="EMBL" id="MFD0738061.1"/>
    </source>
</evidence>
<feature type="transmembrane region" description="Helical" evidence="1">
    <location>
        <begin position="48"/>
        <end position="69"/>
    </location>
</feature>
<reference evidence="3" key="1">
    <citation type="journal article" date="2019" name="Int. J. Syst. Evol. Microbiol.">
        <title>The Global Catalogue of Microorganisms (GCM) 10K type strain sequencing project: providing services to taxonomists for standard genome sequencing and annotation.</title>
        <authorList>
            <consortium name="The Broad Institute Genomics Platform"/>
            <consortium name="The Broad Institute Genome Sequencing Center for Infectious Disease"/>
            <person name="Wu L."/>
            <person name="Ma J."/>
        </authorList>
    </citation>
    <scope>NUCLEOTIDE SEQUENCE [LARGE SCALE GENOMIC DNA]</scope>
    <source>
        <strain evidence="3">CCUG 55491</strain>
    </source>
</reference>
<evidence type="ECO:0000313" key="3">
    <source>
        <dbReference type="Proteomes" id="UP001597090"/>
    </source>
</evidence>
<feature type="transmembrane region" description="Helical" evidence="1">
    <location>
        <begin position="118"/>
        <end position="140"/>
    </location>
</feature>